<dbReference type="InterPro" id="IPR025662">
    <property type="entry name" value="Sigma_54_int_dom_ATP-bd_1"/>
</dbReference>
<dbReference type="PRINTS" id="PR01590">
    <property type="entry name" value="HTHFIS"/>
</dbReference>
<reference evidence="10" key="1">
    <citation type="submission" date="2006-06" db="EMBL/GenBank/DDBJ databases">
        <title>Complete sequence of chromosome of Chelativorans sp. BNC1.</title>
        <authorList>
            <consortium name="US DOE Joint Genome Institute"/>
            <person name="Copeland A."/>
            <person name="Lucas S."/>
            <person name="Lapidus A."/>
            <person name="Barry K."/>
            <person name="Detter J.C."/>
            <person name="Glavina del Rio T."/>
            <person name="Hammon N."/>
            <person name="Israni S."/>
            <person name="Dalin E."/>
            <person name="Tice H."/>
            <person name="Pitluck S."/>
            <person name="Chertkov O."/>
            <person name="Brettin T."/>
            <person name="Bruce D."/>
            <person name="Han C."/>
            <person name="Tapia R."/>
            <person name="Gilna P."/>
            <person name="Schmutz J."/>
            <person name="Larimer F."/>
            <person name="Land M."/>
            <person name="Hauser L."/>
            <person name="Kyrpides N."/>
            <person name="Mikhailova N."/>
            <person name="Richardson P."/>
        </authorList>
    </citation>
    <scope>NUCLEOTIDE SEQUENCE</scope>
    <source>
        <strain evidence="10">BNC1</strain>
    </source>
</reference>
<name>Q11E48_CHESB</name>
<evidence type="ECO:0000256" key="6">
    <source>
        <dbReference type="ARBA" id="ARBA00023159"/>
    </source>
</evidence>
<dbReference type="PROSITE" id="PS00675">
    <property type="entry name" value="SIGMA54_INTERACT_1"/>
    <property type="match status" value="1"/>
</dbReference>
<dbReference type="AlphaFoldDB" id="Q11E48"/>
<dbReference type="InterPro" id="IPR002078">
    <property type="entry name" value="Sigma_54_int"/>
</dbReference>
<dbReference type="InterPro" id="IPR027417">
    <property type="entry name" value="P-loop_NTPase"/>
</dbReference>
<dbReference type="InterPro" id="IPR009057">
    <property type="entry name" value="Homeodomain-like_sf"/>
</dbReference>
<dbReference type="Pfam" id="PF00158">
    <property type="entry name" value="Sigma54_activat"/>
    <property type="match status" value="1"/>
</dbReference>
<sequence length="559" mass="62047">MAPSRPMRCPAEEKAMTHSDGEHVHGIAVIDPTGAVQFHAGAASDMRVRAMISDPAWLAEAAERRLSALTLNDQSMAVLAVPFVGGHFIALFEERGATAIKFLLNVDFAFDIIEQLLSDPYDGMAIINADERLVYVSPVHEKFFGLEPGGGIGRKVRDVIENTRLHIVVRTGIAEIGQIQKMNGSERVVSRLPVRRGGKIVGAIGRVMFKGPQQVEALARRISALEQEIATYKSEQRKHTEAEKYLSCIIGQSEAMVRLRDQIRKIAPLDIPVLVQGESGTGKELVARALHMMSPRRDARLVNVNAAALPAQLVESELFGYEGGAFTGADRKGRAGKFELADKGTIFLDEIGDMPLETQSKLLRILQDRVVERVGGATPKKIDFRLCSATNRDLADFVETGRFRLDLFYRISPIIIQIPPLADRLEDIPLLLAHFLKELSAQHGRDVPEVDSNVSDYLMERSWPGNVRELFHNIERALVFCDNGKLRIENFQEAERMGRAAPREASVVRTDTPGSLRDTLDRVEQELVVAALDRFHGNKKKAAEYLGISRSYLYKKLSG</sequence>
<dbReference type="Gene3D" id="1.10.10.60">
    <property type="entry name" value="Homeodomain-like"/>
    <property type="match status" value="1"/>
</dbReference>
<dbReference type="SMART" id="SM00382">
    <property type="entry name" value="AAA"/>
    <property type="match status" value="1"/>
</dbReference>
<keyword evidence="6" id="KW-0010">Activator</keyword>
<proteinExistence type="predicted"/>
<organism evidence="10">
    <name type="scientific">Chelativorans sp. (strain BNC1)</name>
    <dbReference type="NCBI Taxonomy" id="266779"/>
    <lineage>
        <taxon>Bacteria</taxon>
        <taxon>Pseudomonadati</taxon>
        <taxon>Pseudomonadota</taxon>
        <taxon>Alphaproteobacteria</taxon>
        <taxon>Hyphomicrobiales</taxon>
        <taxon>Phyllobacteriaceae</taxon>
        <taxon>Chelativorans</taxon>
    </lineage>
</organism>
<dbReference type="EMBL" id="CP000390">
    <property type="protein sequence ID" value="ABG64327.1"/>
    <property type="molecule type" value="Genomic_DNA"/>
</dbReference>
<dbReference type="HOGENOM" id="CLU_000445_8_1_5"/>
<dbReference type="Pfam" id="PF25601">
    <property type="entry name" value="AAA_lid_14"/>
    <property type="match status" value="1"/>
</dbReference>
<dbReference type="GO" id="GO:0006355">
    <property type="term" value="P:regulation of DNA-templated transcription"/>
    <property type="evidence" value="ECO:0007669"/>
    <property type="project" value="InterPro"/>
</dbReference>
<dbReference type="Gene3D" id="3.30.450.20">
    <property type="entry name" value="PAS domain"/>
    <property type="match status" value="1"/>
</dbReference>
<dbReference type="SUPFAM" id="SSF52540">
    <property type="entry name" value="P-loop containing nucleoside triphosphate hydrolases"/>
    <property type="match status" value="1"/>
</dbReference>
<dbReference type="GO" id="GO:0005524">
    <property type="term" value="F:ATP binding"/>
    <property type="evidence" value="ECO:0007669"/>
    <property type="project" value="UniProtKB-KW"/>
</dbReference>
<dbReference type="InterPro" id="IPR003593">
    <property type="entry name" value="AAA+_ATPase"/>
</dbReference>
<keyword evidence="7" id="KW-0804">Transcription</keyword>
<dbReference type="KEGG" id="mes:Meso_2955"/>
<dbReference type="CDD" id="cd00009">
    <property type="entry name" value="AAA"/>
    <property type="match status" value="1"/>
</dbReference>
<dbReference type="InterPro" id="IPR035965">
    <property type="entry name" value="PAS-like_dom_sf"/>
</dbReference>
<dbReference type="InterPro" id="IPR002197">
    <property type="entry name" value="HTH_Fis"/>
</dbReference>
<evidence type="ECO:0000313" key="10">
    <source>
        <dbReference type="EMBL" id="ABG64327.1"/>
    </source>
</evidence>
<dbReference type="GO" id="GO:0000160">
    <property type="term" value="P:phosphorelay signal transduction system"/>
    <property type="evidence" value="ECO:0007669"/>
    <property type="project" value="UniProtKB-KW"/>
</dbReference>
<evidence type="ECO:0000256" key="4">
    <source>
        <dbReference type="ARBA" id="ARBA00023015"/>
    </source>
</evidence>
<keyword evidence="5" id="KW-0238">DNA-binding</keyword>
<dbReference type="Gene3D" id="1.10.8.60">
    <property type="match status" value="1"/>
</dbReference>
<keyword evidence="2" id="KW-0067">ATP-binding</keyword>
<dbReference type="PROSITE" id="PS00676">
    <property type="entry name" value="SIGMA54_INTERACT_2"/>
    <property type="match status" value="1"/>
</dbReference>
<feature type="domain" description="Sigma-54 factor interaction" evidence="9">
    <location>
        <begin position="249"/>
        <end position="479"/>
    </location>
</feature>
<evidence type="ECO:0000256" key="3">
    <source>
        <dbReference type="ARBA" id="ARBA00023012"/>
    </source>
</evidence>
<gene>
    <name evidence="10" type="ordered locus">Meso_2955</name>
</gene>
<evidence type="ECO:0000256" key="5">
    <source>
        <dbReference type="ARBA" id="ARBA00023125"/>
    </source>
</evidence>
<keyword evidence="4" id="KW-0805">Transcription regulation</keyword>
<keyword evidence="1" id="KW-0547">Nucleotide-binding</keyword>
<evidence type="ECO:0000256" key="8">
    <source>
        <dbReference type="SAM" id="Coils"/>
    </source>
</evidence>
<dbReference type="STRING" id="266779.Meso_2955"/>
<dbReference type="SUPFAM" id="SSF55785">
    <property type="entry name" value="PYP-like sensor domain (PAS domain)"/>
    <property type="match status" value="1"/>
</dbReference>
<evidence type="ECO:0000256" key="7">
    <source>
        <dbReference type="ARBA" id="ARBA00023163"/>
    </source>
</evidence>
<dbReference type="PANTHER" id="PTHR32071">
    <property type="entry name" value="TRANSCRIPTIONAL REGULATORY PROTEIN"/>
    <property type="match status" value="1"/>
</dbReference>
<dbReference type="InterPro" id="IPR025943">
    <property type="entry name" value="Sigma_54_int_dom_ATP-bd_2"/>
</dbReference>
<dbReference type="PANTHER" id="PTHR32071:SF57">
    <property type="entry name" value="C4-DICARBOXYLATE TRANSPORT TRANSCRIPTIONAL REGULATORY PROTEIN DCTD"/>
    <property type="match status" value="1"/>
</dbReference>
<dbReference type="FunFam" id="3.40.50.300:FF:000006">
    <property type="entry name" value="DNA-binding transcriptional regulator NtrC"/>
    <property type="match status" value="1"/>
</dbReference>
<feature type="coiled-coil region" evidence="8">
    <location>
        <begin position="215"/>
        <end position="242"/>
    </location>
</feature>
<dbReference type="Pfam" id="PF02954">
    <property type="entry name" value="HTH_8"/>
    <property type="match status" value="1"/>
</dbReference>
<evidence type="ECO:0000256" key="2">
    <source>
        <dbReference type="ARBA" id="ARBA00022840"/>
    </source>
</evidence>
<keyword evidence="8" id="KW-0175">Coiled coil</keyword>
<dbReference type="eggNOG" id="COG3829">
    <property type="taxonomic scope" value="Bacteria"/>
</dbReference>
<evidence type="ECO:0000259" key="9">
    <source>
        <dbReference type="PROSITE" id="PS50045"/>
    </source>
</evidence>
<protein>
    <submittedName>
        <fullName evidence="10">Sigma54 specific transcriptional regulator, Fis family</fullName>
    </submittedName>
</protein>
<dbReference type="SUPFAM" id="SSF46689">
    <property type="entry name" value="Homeodomain-like"/>
    <property type="match status" value="1"/>
</dbReference>
<dbReference type="Gene3D" id="3.40.50.300">
    <property type="entry name" value="P-loop containing nucleotide triphosphate hydrolases"/>
    <property type="match status" value="1"/>
</dbReference>
<accession>Q11E48</accession>
<dbReference type="GO" id="GO:0043565">
    <property type="term" value="F:sequence-specific DNA binding"/>
    <property type="evidence" value="ECO:0007669"/>
    <property type="project" value="InterPro"/>
</dbReference>
<keyword evidence="3" id="KW-0902">Two-component regulatory system</keyword>
<dbReference type="InterPro" id="IPR025944">
    <property type="entry name" value="Sigma_54_int_dom_CS"/>
</dbReference>
<dbReference type="PROSITE" id="PS00688">
    <property type="entry name" value="SIGMA54_INTERACT_3"/>
    <property type="match status" value="1"/>
</dbReference>
<dbReference type="PROSITE" id="PS50045">
    <property type="entry name" value="SIGMA54_INTERACT_4"/>
    <property type="match status" value="1"/>
</dbReference>
<dbReference type="InterPro" id="IPR058031">
    <property type="entry name" value="AAA_lid_NorR"/>
</dbReference>
<evidence type="ECO:0000256" key="1">
    <source>
        <dbReference type="ARBA" id="ARBA00022741"/>
    </source>
</evidence>